<dbReference type="SUPFAM" id="SSF51735">
    <property type="entry name" value="NAD(P)-binding Rossmann-fold domains"/>
    <property type="match status" value="1"/>
</dbReference>
<keyword evidence="5" id="KW-1185">Reference proteome</keyword>
<dbReference type="Gene3D" id="3.40.50.720">
    <property type="entry name" value="NAD(P)-binding Rossmann-like Domain"/>
    <property type="match status" value="1"/>
</dbReference>
<evidence type="ECO:0000256" key="3">
    <source>
        <dbReference type="SAM" id="Phobius"/>
    </source>
</evidence>
<dbReference type="EMBL" id="BMXE01000003">
    <property type="protein sequence ID" value="GHB29839.1"/>
    <property type="molecule type" value="Genomic_DNA"/>
</dbReference>
<sequence>MSENKKLVWIIGASSGIGESLVPLYAGAGWRVVVSARNEQKLQALAQDNENTESVPLDVTDGAQVAAALDRFQQRDEVPDLTVFCSGIYYPGGIKMLTEEFSVASMDTNYQGAVRVIAGLFPLLKKKGSGHIAIISSLSAYSGLPNAVCYGPTKAALNNLCESLKPEFDKAGLHLTTINPGFVKTPMTDQNKFPMPFIVTAEHAAQKIFKGLQTRKFEVFFPSFLGFVLKFLRVLPYALYFPIAKRITKQ</sequence>
<dbReference type="InterPro" id="IPR002347">
    <property type="entry name" value="SDR_fam"/>
</dbReference>
<name>A0ABQ3E8N3_9HYPH</name>
<dbReference type="Pfam" id="PF00106">
    <property type="entry name" value="adh_short"/>
    <property type="match status" value="1"/>
</dbReference>
<dbReference type="RefSeq" id="WP_189436434.1">
    <property type="nucleotide sequence ID" value="NZ_BMXE01000003.1"/>
</dbReference>
<accession>A0ABQ3E8N3</accession>
<dbReference type="PANTHER" id="PTHR44196">
    <property type="entry name" value="DEHYDROGENASE/REDUCTASE SDR FAMILY MEMBER 7B"/>
    <property type="match status" value="1"/>
</dbReference>
<dbReference type="InterPro" id="IPR036291">
    <property type="entry name" value="NAD(P)-bd_dom_sf"/>
</dbReference>
<evidence type="ECO:0000256" key="1">
    <source>
        <dbReference type="ARBA" id="ARBA00006484"/>
    </source>
</evidence>
<protein>
    <submittedName>
        <fullName evidence="4">Oxidoreductase</fullName>
    </submittedName>
</protein>
<evidence type="ECO:0000313" key="4">
    <source>
        <dbReference type="EMBL" id="GHB29839.1"/>
    </source>
</evidence>
<gene>
    <name evidence="4" type="ORF">GCM10007094_17770</name>
</gene>
<reference evidence="5" key="1">
    <citation type="journal article" date="2019" name="Int. J. Syst. Evol. Microbiol.">
        <title>The Global Catalogue of Microorganisms (GCM) 10K type strain sequencing project: providing services to taxonomists for standard genome sequencing and annotation.</title>
        <authorList>
            <consortium name="The Broad Institute Genomics Platform"/>
            <consortium name="The Broad Institute Genome Sequencing Center for Infectious Disease"/>
            <person name="Wu L."/>
            <person name="Ma J."/>
        </authorList>
    </citation>
    <scope>NUCLEOTIDE SEQUENCE [LARGE SCALE GENOMIC DNA]</scope>
    <source>
        <strain evidence="5">KCTC 12861</strain>
    </source>
</reference>
<keyword evidence="3" id="KW-1133">Transmembrane helix</keyword>
<proteinExistence type="inferred from homology"/>
<organism evidence="4 5">
    <name type="scientific">Pseudovibrio japonicus</name>
    <dbReference type="NCBI Taxonomy" id="366534"/>
    <lineage>
        <taxon>Bacteria</taxon>
        <taxon>Pseudomonadati</taxon>
        <taxon>Pseudomonadota</taxon>
        <taxon>Alphaproteobacteria</taxon>
        <taxon>Hyphomicrobiales</taxon>
        <taxon>Stappiaceae</taxon>
        <taxon>Pseudovibrio</taxon>
    </lineage>
</organism>
<dbReference type="PANTHER" id="PTHR44196:SF3">
    <property type="entry name" value="SHORT CHAIN DEHYDROGENASE FAMILY PROTEIN"/>
    <property type="match status" value="1"/>
</dbReference>
<comment type="caution">
    <text evidence="4">The sequence shown here is derived from an EMBL/GenBank/DDBJ whole genome shotgun (WGS) entry which is preliminary data.</text>
</comment>
<feature type="transmembrane region" description="Helical" evidence="3">
    <location>
        <begin position="219"/>
        <end position="240"/>
    </location>
</feature>
<comment type="similarity">
    <text evidence="1">Belongs to the short-chain dehydrogenases/reductases (SDR) family.</text>
</comment>
<dbReference type="PRINTS" id="PR00081">
    <property type="entry name" value="GDHRDH"/>
</dbReference>
<keyword evidence="3" id="KW-0812">Transmembrane</keyword>
<evidence type="ECO:0000313" key="5">
    <source>
        <dbReference type="Proteomes" id="UP000637980"/>
    </source>
</evidence>
<evidence type="ECO:0000256" key="2">
    <source>
        <dbReference type="ARBA" id="ARBA00023002"/>
    </source>
</evidence>
<dbReference type="Proteomes" id="UP000637980">
    <property type="component" value="Unassembled WGS sequence"/>
</dbReference>
<keyword evidence="2" id="KW-0560">Oxidoreductase</keyword>
<keyword evidence="3" id="KW-0472">Membrane</keyword>